<comment type="caution">
    <text evidence="12">The sequence shown here is derived from an EMBL/GenBank/DDBJ whole genome shotgun (WGS) entry which is preliminary data.</text>
</comment>
<dbReference type="Pfam" id="PF00664">
    <property type="entry name" value="ABC_membrane"/>
    <property type="match status" value="1"/>
</dbReference>
<dbReference type="GO" id="GO:0005524">
    <property type="term" value="F:ATP binding"/>
    <property type="evidence" value="ECO:0007669"/>
    <property type="project" value="UniProtKB-KW"/>
</dbReference>
<feature type="transmembrane region" description="Helical" evidence="9">
    <location>
        <begin position="61"/>
        <end position="89"/>
    </location>
</feature>
<dbReference type="Gene3D" id="3.40.50.300">
    <property type="entry name" value="P-loop containing nucleotide triphosphate hydrolases"/>
    <property type="match status" value="1"/>
</dbReference>
<dbReference type="PANTHER" id="PTHR43394">
    <property type="entry name" value="ATP-DEPENDENT PERMEASE MDL1, MITOCHONDRIAL"/>
    <property type="match status" value="1"/>
</dbReference>
<evidence type="ECO:0000256" key="6">
    <source>
        <dbReference type="ARBA" id="ARBA00022840"/>
    </source>
</evidence>
<dbReference type="SMART" id="SM00382">
    <property type="entry name" value="AAA"/>
    <property type="match status" value="1"/>
</dbReference>
<evidence type="ECO:0000259" key="11">
    <source>
        <dbReference type="PROSITE" id="PS50929"/>
    </source>
</evidence>
<keyword evidence="5" id="KW-0547">Nucleotide-binding</keyword>
<name>A0A9D9ICJ8_9SPIO</name>
<proteinExistence type="predicted"/>
<dbReference type="Proteomes" id="UP000810292">
    <property type="component" value="Unassembled WGS sequence"/>
</dbReference>
<dbReference type="EMBL" id="JADIMF010000127">
    <property type="protein sequence ID" value="MBO8469660.1"/>
    <property type="molecule type" value="Genomic_DNA"/>
</dbReference>
<dbReference type="InterPro" id="IPR036640">
    <property type="entry name" value="ABC1_TM_sf"/>
</dbReference>
<dbReference type="InterPro" id="IPR003593">
    <property type="entry name" value="AAA+_ATPase"/>
</dbReference>
<organism evidence="12 13">
    <name type="scientific">Candidatus Ornithospirochaeta stercoravium</name>
    <dbReference type="NCBI Taxonomy" id="2840897"/>
    <lineage>
        <taxon>Bacteria</taxon>
        <taxon>Pseudomonadati</taxon>
        <taxon>Spirochaetota</taxon>
        <taxon>Spirochaetia</taxon>
        <taxon>Spirochaetales</taxon>
        <taxon>Spirochaetaceae</taxon>
        <taxon>Spirochaetaceae incertae sedis</taxon>
        <taxon>Candidatus Ornithospirochaeta</taxon>
    </lineage>
</organism>
<evidence type="ECO:0000256" key="8">
    <source>
        <dbReference type="ARBA" id="ARBA00023136"/>
    </source>
</evidence>
<feature type="transmembrane region" description="Helical" evidence="9">
    <location>
        <begin position="21"/>
        <end position="41"/>
    </location>
</feature>
<dbReference type="PROSITE" id="PS50929">
    <property type="entry name" value="ABC_TM1F"/>
    <property type="match status" value="1"/>
</dbReference>
<evidence type="ECO:0000313" key="12">
    <source>
        <dbReference type="EMBL" id="MBO8469660.1"/>
    </source>
</evidence>
<evidence type="ECO:0000256" key="3">
    <source>
        <dbReference type="ARBA" id="ARBA00022475"/>
    </source>
</evidence>
<dbReference type="Gene3D" id="1.20.1560.10">
    <property type="entry name" value="ABC transporter type 1, transmembrane domain"/>
    <property type="match status" value="1"/>
</dbReference>
<feature type="domain" description="ABC transmembrane type-1" evidence="11">
    <location>
        <begin position="17"/>
        <end position="301"/>
    </location>
</feature>
<reference evidence="12" key="2">
    <citation type="journal article" date="2021" name="PeerJ">
        <title>Extensive microbial diversity within the chicken gut microbiome revealed by metagenomics and culture.</title>
        <authorList>
            <person name="Gilroy R."/>
            <person name="Ravi A."/>
            <person name="Getino M."/>
            <person name="Pursley I."/>
            <person name="Horton D.L."/>
            <person name="Alikhan N.F."/>
            <person name="Baker D."/>
            <person name="Gharbi K."/>
            <person name="Hall N."/>
            <person name="Watson M."/>
            <person name="Adriaenssens E.M."/>
            <person name="Foster-Nyarko E."/>
            <person name="Jarju S."/>
            <person name="Secka A."/>
            <person name="Antonio M."/>
            <person name="Oren A."/>
            <person name="Chaudhuri R.R."/>
            <person name="La Ragione R."/>
            <person name="Hildebrand F."/>
            <person name="Pallen M.J."/>
        </authorList>
    </citation>
    <scope>NUCLEOTIDE SEQUENCE</scope>
    <source>
        <strain evidence="12">14700</strain>
    </source>
</reference>
<dbReference type="PROSITE" id="PS50893">
    <property type="entry name" value="ABC_TRANSPORTER_2"/>
    <property type="match status" value="1"/>
</dbReference>
<dbReference type="FunFam" id="3.40.50.300:FF:000221">
    <property type="entry name" value="Multidrug ABC transporter ATP-binding protein"/>
    <property type="match status" value="1"/>
</dbReference>
<dbReference type="PANTHER" id="PTHR43394:SF1">
    <property type="entry name" value="ATP-BINDING CASSETTE SUB-FAMILY B MEMBER 10, MITOCHONDRIAL"/>
    <property type="match status" value="1"/>
</dbReference>
<dbReference type="GO" id="GO:0015421">
    <property type="term" value="F:ABC-type oligopeptide transporter activity"/>
    <property type="evidence" value="ECO:0007669"/>
    <property type="project" value="TreeGrafter"/>
</dbReference>
<dbReference type="InterPro" id="IPR011527">
    <property type="entry name" value="ABC1_TM_dom"/>
</dbReference>
<keyword evidence="4 9" id="KW-0812">Transmembrane</keyword>
<protein>
    <submittedName>
        <fullName evidence="12">ABC transporter ATP-binding protein</fullName>
    </submittedName>
</protein>
<dbReference type="PROSITE" id="PS00211">
    <property type="entry name" value="ABC_TRANSPORTER_1"/>
    <property type="match status" value="1"/>
</dbReference>
<feature type="transmembrane region" description="Helical" evidence="9">
    <location>
        <begin position="275"/>
        <end position="296"/>
    </location>
</feature>
<keyword evidence="6 12" id="KW-0067">ATP-binding</keyword>
<accession>A0A9D9ICJ8</accession>
<feature type="transmembrane region" description="Helical" evidence="9">
    <location>
        <begin position="244"/>
        <end position="269"/>
    </location>
</feature>
<feature type="transmembrane region" description="Helical" evidence="9">
    <location>
        <begin position="160"/>
        <end position="181"/>
    </location>
</feature>
<evidence type="ECO:0000256" key="7">
    <source>
        <dbReference type="ARBA" id="ARBA00022989"/>
    </source>
</evidence>
<dbReference type="InterPro" id="IPR003439">
    <property type="entry name" value="ABC_transporter-like_ATP-bd"/>
</dbReference>
<feature type="transmembrane region" description="Helical" evidence="9">
    <location>
        <begin position="137"/>
        <end position="154"/>
    </location>
</feature>
<keyword evidence="2" id="KW-0813">Transport</keyword>
<evidence type="ECO:0000256" key="9">
    <source>
        <dbReference type="SAM" id="Phobius"/>
    </source>
</evidence>
<evidence type="ECO:0000259" key="10">
    <source>
        <dbReference type="PROSITE" id="PS50893"/>
    </source>
</evidence>
<gene>
    <name evidence="12" type="ORF">IAA72_07740</name>
</gene>
<dbReference type="AlphaFoldDB" id="A0A9D9ICJ8"/>
<evidence type="ECO:0000256" key="2">
    <source>
        <dbReference type="ARBA" id="ARBA00022448"/>
    </source>
</evidence>
<evidence type="ECO:0000256" key="1">
    <source>
        <dbReference type="ARBA" id="ARBA00004651"/>
    </source>
</evidence>
<feature type="domain" description="ABC transporter" evidence="10">
    <location>
        <begin position="332"/>
        <end position="565"/>
    </location>
</feature>
<dbReference type="GO" id="GO:0005886">
    <property type="term" value="C:plasma membrane"/>
    <property type="evidence" value="ECO:0007669"/>
    <property type="project" value="UniProtKB-SubCell"/>
</dbReference>
<dbReference type="InterPro" id="IPR017871">
    <property type="entry name" value="ABC_transporter-like_CS"/>
</dbReference>
<evidence type="ECO:0000313" key="13">
    <source>
        <dbReference type="Proteomes" id="UP000810292"/>
    </source>
</evidence>
<evidence type="ECO:0000256" key="5">
    <source>
        <dbReference type="ARBA" id="ARBA00022741"/>
    </source>
</evidence>
<evidence type="ECO:0000256" key="4">
    <source>
        <dbReference type="ARBA" id="ARBA00022692"/>
    </source>
</evidence>
<keyword evidence="3" id="KW-1003">Cell membrane</keyword>
<dbReference type="Pfam" id="PF00005">
    <property type="entry name" value="ABC_tran"/>
    <property type="match status" value="1"/>
</dbReference>
<dbReference type="SUPFAM" id="SSF52540">
    <property type="entry name" value="P-loop containing nucleoside triphosphate hydrolases"/>
    <property type="match status" value="1"/>
</dbReference>
<keyword evidence="7 9" id="KW-1133">Transmembrane helix</keyword>
<dbReference type="InterPro" id="IPR027417">
    <property type="entry name" value="P-loop_NTPase"/>
</dbReference>
<sequence length="581" mass="65040">MIRKIMKYANGYKRYTLFATIMVFIAVLCSIIPYFFVYQIINPLITSSGISIEAAVSRIVLILVFLTLNFALYLGGLSLSHIAAFNILANIRKYIQKKLEGLPLGIIQDKGVGRLKKLVVDDVESLELLLAHAIPEGFGNLLVPLCIFIALILIDWKLALLTIITVPIGLWAVSCMTKTGFDRMENYYRSAQVMNSTIIEYVNGMEVVKIFNKDGESYKRYQNDVKAYRDFTLDWYKACWPWMALYAGIFACPAFFSLPFGAMLVLHGYSTLSDLILVLCLSFGLGTPLLKAIRFIPSLAQVGRKLDEIENTVNEKSLICSDKPYSGRNDDIVFDHVSFSYGQDEVIKDVSFNIRQGETVAFVGESGAGKSTLAKLIVHYYDVSKGHITIGGQDITDMSLEALNERISFVSQEQFLFNTSIKENIRIGKPGASDEEVLEAAGKAQCLDFISRFEYGMDTMAGDSGTKLSGGERQRISIARAILKDAPIVVLDEATAFADPENEEKMEKAISEVVRNKTLIVLAHRISSIKNADCIYVIENGRITGNGRHEDLLRTNETYSRLWKISQESIAWNVKNREVER</sequence>
<reference evidence="12" key="1">
    <citation type="submission" date="2020-10" db="EMBL/GenBank/DDBJ databases">
        <authorList>
            <person name="Gilroy R."/>
        </authorList>
    </citation>
    <scope>NUCLEOTIDE SEQUENCE</scope>
    <source>
        <strain evidence="12">14700</strain>
    </source>
</reference>
<comment type="subcellular location">
    <subcellularLocation>
        <location evidence="1">Cell membrane</location>
        <topology evidence="1">Multi-pass membrane protein</topology>
    </subcellularLocation>
</comment>
<keyword evidence="8 9" id="KW-0472">Membrane</keyword>
<dbReference type="GO" id="GO:0016887">
    <property type="term" value="F:ATP hydrolysis activity"/>
    <property type="evidence" value="ECO:0007669"/>
    <property type="project" value="InterPro"/>
</dbReference>
<dbReference type="SUPFAM" id="SSF90123">
    <property type="entry name" value="ABC transporter transmembrane region"/>
    <property type="match status" value="1"/>
</dbReference>
<dbReference type="InterPro" id="IPR039421">
    <property type="entry name" value="Type_1_exporter"/>
</dbReference>